<proteinExistence type="predicted"/>
<evidence type="ECO:0000256" key="2">
    <source>
        <dbReference type="ARBA" id="ARBA00023315"/>
    </source>
</evidence>
<evidence type="ECO:0000256" key="1">
    <source>
        <dbReference type="ARBA" id="ARBA00022679"/>
    </source>
</evidence>
<feature type="domain" description="N-acetyltransferase" evidence="3">
    <location>
        <begin position="2"/>
        <end position="150"/>
    </location>
</feature>
<evidence type="ECO:0000259" key="3">
    <source>
        <dbReference type="PROSITE" id="PS51186"/>
    </source>
</evidence>
<dbReference type="RefSeq" id="WP_343072831.1">
    <property type="nucleotide sequence ID" value="NZ_BAAALO010000052.1"/>
</dbReference>
<dbReference type="Pfam" id="PF00583">
    <property type="entry name" value="Acetyltransf_1"/>
    <property type="match status" value="2"/>
</dbReference>
<evidence type="ECO:0000313" key="5">
    <source>
        <dbReference type="Proteomes" id="UP000555564"/>
    </source>
</evidence>
<dbReference type="InterPro" id="IPR050680">
    <property type="entry name" value="YpeA/RimI_acetyltransf"/>
</dbReference>
<dbReference type="InterPro" id="IPR016181">
    <property type="entry name" value="Acyl_CoA_acyltransferase"/>
</dbReference>
<organism evidence="4 5">
    <name type="scientific">Sphaerisporangium rubeum</name>
    <dbReference type="NCBI Taxonomy" id="321317"/>
    <lineage>
        <taxon>Bacteria</taxon>
        <taxon>Bacillati</taxon>
        <taxon>Actinomycetota</taxon>
        <taxon>Actinomycetes</taxon>
        <taxon>Streptosporangiales</taxon>
        <taxon>Streptosporangiaceae</taxon>
        <taxon>Sphaerisporangium</taxon>
    </lineage>
</organism>
<keyword evidence="5" id="KW-1185">Reference proteome</keyword>
<protein>
    <submittedName>
        <fullName evidence="4">GNAT superfamily N-acetyltransferase</fullName>
    </submittedName>
</protein>
<dbReference type="SUPFAM" id="SSF55729">
    <property type="entry name" value="Acyl-CoA N-acyltransferases (Nat)"/>
    <property type="match status" value="2"/>
</dbReference>
<dbReference type="AlphaFoldDB" id="A0A7X0IHR4"/>
<keyword evidence="1 4" id="KW-0808">Transferase</keyword>
<dbReference type="PANTHER" id="PTHR43420">
    <property type="entry name" value="ACETYLTRANSFERASE"/>
    <property type="match status" value="1"/>
</dbReference>
<dbReference type="Gene3D" id="3.40.630.30">
    <property type="match status" value="2"/>
</dbReference>
<dbReference type="Proteomes" id="UP000555564">
    <property type="component" value="Unassembled WGS sequence"/>
</dbReference>
<keyword evidence="2" id="KW-0012">Acyltransferase</keyword>
<accession>A0A7X0IHR4</accession>
<reference evidence="4 5" key="1">
    <citation type="submission" date="2020-08" db="EMBL/GenBank/DDBJ databases">
        <title>Sequencing the genomes of 1000 actinobacteria strains.</title>
        <authorList>
            <person name="Klenk H.-P."/>
        </authorList>
    </citation>
    <scope>NUCLEOTIDE SEQUENCE [LARGE SCALE GENOMIC DNA]</scope>
    <source>
        <strain evidence="4 5">DSM 44936</strain>
    </source>
</reference>
<sequence length="301" mass="32382">MTGIRPMATGELDAVAGLAWSALSLDAGEAGALVTHLAAPPPDRDWAALVTPDMDGVAFVSTSATTPGAGHVDLLAVHPAARGHGLGKALVHAAEDWLHDRDVHEVRLAGNPPCYAWPGVDVRYTPAVCLAESLGYQRYRTAWNMTVDLTALPTAQEPDLARLAEAGVELHSAHDPGDRASVAGFVRDHWNDSWAWEVEQSTGCHYAVRDGEILGFAAWGTRPGWFGPMGTAEQSRGLGVGRVLLRRCLNDQAATGQREAQIAWVGPIHFYARAIGARVERVFWSFRRSLTDPGLPETEES</sequence>
<comment type="caution">
    <text evidence="4">The sequence shown here is derived from an EMBL/GenBank/DDBJ whole genome shotgun (WGS) entry which is preliminary data.</text>
</comment>
<name>A0A7X0IHR4_9ACTN</name>
<gene>
    <name evidence="4" type="ORF">BJ992_004848</name>
</gene>
<dbReference type="EMBL" id="JACHIU010000001">
    <property type="protein sequence ID" value="MBB6475417.1"/>
    <property type="molecule type" value="Genomic_DNA"/>
</dbReference>
<dbReference type="CDD" id="cd04301">
    <property type="entry name" value="NAT_SF"/>
    <property type="match status" value="2"/>
</dbReference>
<dbReference type="InterPro" id="IPR000182">
    <property type="entry name" value="GNAT_dom"/>
</dbReference>
<feature type="domain" description="N-acetyltransferase" evidence="3">
    <location>
        <begin position="150"/>
        <end position="293"/>
    </location>
</feature>
<dbReference type="GO" id="GO:0016747">
    <property type="term" value="F:acyltransferase activity, transferring groups other than amino-acyl groups"/>
    <property type="evidence" value="ECO:0007669"/>
    <property type="project" value="InterPro"/>
</dbReference>
<dbReference type="PROSITE" id="PS51186">
    <property type="entry name" value="GNAT"/>
    <property type="match status" value="2"/>
</dbReference>
<evidence type="ECO:0000313" key="4">
    <source>
        <dbReference type="EMBL" id="MBB6475417.1"/>
    </source>
</evidence>